<protein>
    <submittedName>
        <fullName evidence="2">Uncharacterized protein</fullName>
    </submittedName>
</protein>
<dbReference type="OrthoDB" id="673361at2759"/>
<dbReference type="AlphaFoldDB" id="A0A6G1E3E3"/>
<organism evidence="2 3">
    <name type="scientific">Oryza meyeriana var. granulata</name>
    <dbReference type="NCBI Taxonomy" id="110450"/>
    <lineage>
        <taxon>Eukaryota</taxon>
        <taxon>Viridiplantae</taxon>
        <taxon>Streptophyta</taxon>
        <taxon>Embryophyta</taxon>
        <taxon>Tracheophyta</taxon>
        <taxon>Spermatophyta</taxon>
        <taxon>Magnoliopsida</taxon>
        <taxon>Liliopsida</taxon>
        <taxon>Poales</taxon>
        <taxon>Poaceae</taxon>
        <taxon>BOP clade</taxon>
        <taxon>Oryzoideae</taxon>
        <taxon>Oryzeae</taxon>
        <taxon>Oryzinae</taxon>
        <taxon>Oryza</taxon>
        <taxon>Oryza meyeriana</taxon>
    </lineage>
</organism>
<gene>
    <name evidence="2" type="ORF">E2562_027648</name>
</gene>
<sequence length="122" mass="12700">MGIYAFHVVKKTWEKLHDKNLPFVGQAVPLGDGLFAGCPKSTGVAVSVFHLSVEVSPLVPVAVSTATCSKLTSLAACPSWSSRWQRQRAAGFLGSSSGLSEKAASAPSGWGLSSLKNARPTA</sequence>
<keyword evidence="3" id="KW-1185">Reference proteome</keyword>
<dbReference type="EMBL" id="SPHZ02000005">
    <property type="protein sequence ID" value="KAF0919012.1"/>
    <property type="molecule type" value="Genomic_DNA"/>
</dbReference>
<evidence type="ECO:0000256" key="1">
    <source>
        <dbReference type="SAM" id="MobiDB-lite"/>
    </source>
</evidence>
<evidence type="ECO:0000313" key="3">
    <source>
        <dbReference type="Proteomes" id="UP000479710"/>
    </source>
</evidence>
<accession>A0A6G1E3E3</accession>
<feature type="region of interest" description="Disordered" evidence="1">
    <location>
        <begin position="95"/>
        <end position="122"/>
    </location>
</feature>
<reference evidence="2 3" key="1">
    <citation type="submission" date="2019-11" db="EMBL/GenBank/DDBJ databases">
        <title>Whole genome sequence of Oryza granulata.</title>
        <authorList>
            <person name="Li W."/>
        </authorList>
    </citation>
    <scope>NUCLEOTIDE SEQUENCE [LARGE SCALE GENOMIC DNA]</scope>
    <source>
        <strain evidence="3">cv. Menghai</strain>
        <tissue evidence="2">Leaf</tissue>
    </source>
</reference>
<name>A0A6G1E3E3_9ORYZ</name>
<dbReference type="InterPro" id="IPR012871">
    <property type="entry name" value="DUF1668_ORYSA"/>
</dbReference>
<evidence type="ECO:0000313" key="2">
    <source>
        <dbReference type="EMBL" id="KAF0919012.1"/>
    </source>
</evidence>
<dbReference type="Proteomes" id="UP000479710">
    <property type="component" value="Unassembled WGS sequence"/>
</dbReference>
<dbReference type="Pfam" id="PF07893">
    <property type="entry name" value="DUF1668"/>
    <property type="match status" value="1"/>
</dbReference>
<comment type="caution">
    <text evidence="2">The sequence shown here is derived from an EMBL/GenBank/DDBJ whole genome shotgun (WGS) entry which is preliminary data.</text>
</comment>
<proteinExistence type="predicted"/>